<dbReference type="InterPro" id="IPR039261">
    <property type="entry name" value="FNR_nucleotide-bd"/>
</dbReference>
<dbReference type="InterPro" id="IPR006058">
    <property type="entry name" value="2Fe2S_fd_BS"/>
</dbReference>
<evidence type="ECO:0000259" key="1">
    <source>
        <dbReference type="PROSITE" id="PS51085"/>
    </source>
</evidence>
<keyword evidence="4" id="KW-1185">Reference proteome</keyword>
<keyword evidence="3" id="KW-0808">Transferase</keyword>
<dbReference type="PRINTS" id="PR00409">
    <property type="entry name" value="PHDIOXRDTASE"/>
</dbReference>
<dbReference type="RefSeq" id="WP_054540058.1">
    <property type="nucleotide sequence ID" value="NZ_JACIEQ010000003.1"/>
</dbReference>
<gene>
    <name evidence="3" type="ORF">GGR17_002753</name>
</gene>
<dbReference type="InterPro" id="IPR001041">
    <property type="entry name" value="2Fe-2S_ferredoxin-type"/>
</dbReference>
<feature type="domain" description="FAD-binding FR-type" evidence="2">
    <location>
        <begin position="5"/>
        <end position="114"/>
    </location>
</feature>
<sequence length="329" mass="35080">MQATQLNTTATVVETREIAKGIRLLRFAIAGDPISVEAGAHVTFALPHDGQLIHRSYSVVDDGQGPDMLTVAVKLEPASKGGSAAMWRLSVGDQIQLTGNDNSMPVSYGAQTYVVVAGGIGITPMTGVARTLRKTGKSVTMHYCARAPEEAAFVDLMQDLLGDDLTLHYASAGATLDTKALVAALDRATILYMCGPMGLTEAIKSAWAEHGLPPQNLRYETFGNSGTRPTRPFTVHVEESDRTVEVGEGQTLLDALLESGHQVLSDCRKGECGLCKVVVHAADAEIDHRDVFLSDRERAAADCLCSCVSRLPGGHMSIRIDGIPHGRSD</sequence>
<dbReference type="PANTHER" id="PTHR47354:SF2">
    <property type="entry name" value="BLR2392 PROTEIN"/>
    <property type="match status" value="1"/>
</dbReference>
<dbReference type="PROSITE" id="PS00197">
    <property type="entry name" value="2FE2S_FER_1"/>
    <property type="match status" value="1"/>
</dbReference>
<keyword evidence="3" id="KW-0560">Oxidoreductase</keyword>
<dbReference type="Gene3D" id="2.40.30.10">
    <property type="entry name" value="Translation factors"/>
    <property type="match status" value="1"/>
</dbReference>
<dbReference type="Gene3D" id="3.10.20.30">
    <property type="match status" value="1"/>
</dbReference>
<dbReference type="Proteomes" id="UP000585681">
    <property type="component" value="Unassembled WGS sequence"/>
</dbReference>
<dbReference type="GO" id="GO:0008168">
    <property type="term" value="F:methyltransferase activity"/>
    <property type="evidence" value="ECO:0007669"/>
    <property type="project" value="UniProtKB-KW"/>
</dbReference>
<accession>A0A840CA57</accession>
<dbReference type="SUPFAM" id="SSF52343">
    <property type="entry name" value="Ferredoxin reductase-like, C-terminal NADP-linked domain"/>
    <property type="match status" value="1"/>
</dbReference>
<dbReference type="AlphaFoldDB" id="A0A840CA57"/>
<dbReference type="GO" id="GO:0032259">
    <property type="term" value="P:methylation"/>
    <property type="evidence" value="ECO:0007669"/>
    <property type="project" value="UniProtKB-KW"/>
</dbReference>
<evidence type="ECO:0000313" key="3">
    <source>
        <dbReference type="EMBL" id="MBB4022934.1"/>
    </source>
</evidence>
<dbReference type="SUPFAM" id="SSF54292">
    <property type="entry name" value="2Fe-2S ferredoxin-like"/>
    <property type="match status" value="1"/>
</dbReference>
<dbReference type="InterPro" id="IPR017927">
    <property type="entry name" value="FAD-bd_FR_type"/>
</dbReference>
<dbReference type="GO" id="GO:0018489">
    <property type="term" value="F:vanillate monooxygenase activity"/>
    <property type="evidence" value="ECO:0007669"/>
    <property type="project" value="UniProtKB-EC"/>
</dbReference>
<proteinExistence type="predicted"/>
<dbReference type="InterPro" id="IPR036010">
    <property type="entry name" value="2Fe-2S_ferredoxin-like_sf"/>
</dbReference>
<evidence type="ECO:0000259" key="2">
    <source>
        <dbReference type="PROSITE" id="PS51384"/>
    </source>
</evidence>
<protein>
    <submittedName>
        <fullName evidence="3">Vanillate O-demethylase ferredoxin subunit</fullName>
        <ecNumber evidence="3">1.14.13.82</ecNumber>
    </submittedName>
</protein>
<dbReference type="CDD" id="cd06185">
    <property type="entry name" value="PDR_like"/>
    <property type="match status" value="1"/>
</dbReference>
<dbReference type="PANTHER" id="PTHR47354">
    <property type="entry name" value="NADH OXIDOREDUCTASE HCR"/>
    <property type="match status" value="1"/>
</dbReference>
<organism evidence="3 4">
    <name type="scientific">Actibacterium naphthalenivorans</name>
    <dbReference type="NCBI Taxonomy" id="1614693"/>
    <lineage>
        <taxon>Bacteria</taxon>
        <taxon>Pseudomonadati</taxon>
        <taxon>Pseudomonadota</taxon>
        <taxon>Alphaproteobacteria</taxon>
        <taxon>Rhodobacterales</taxon>
        <taxon>Roseobacteraceae</taxon>
        <taxon>Actibacterium</taxon>
    </lineage>
</organism>
<keyword evidence="3" id="KW-0489">Methyltransferase</keyword>
<evidence type="ECO:0000313" key="4">
    <source>
        <dbReference type="Proteomes" id="UP000585681"/>
    </source>
</evidence>
<dbReference type="Pfam" id="PF00970">
    <property type="entry name" value="FAD_binding_6"/>
    <property type="match status" value="1"/>
</dbReference>
<dbReference type="InterPro" id="IPR012675">
    <property type="entry name" value="Beta-grasp_dom_sf"/>
</dbReference>
<feature type="domain" description="2Fe-2S ferredoxin-type" evidence="1">
    <location>
        <begin position="231"/>
        <end position="324"/>
    </location>
</feature>
<reference evidence="3" key="1">
    <citation type="submission" date="2020-08" db="EMBL/GenBank/DDBJ databases">
        <title>Genomic Encyclopedia of Type Strains, Phase IV (KMG-IV): sequencing the most valuable type-strain genomes for metagenomic binning, comparative biology and taxonomic classification.</title>
        <authorList>
            <person name="Goeker M."/>
        </authorList>
    </citation>
    <scope>NUCLEOTIDE SEQUENCE [LARGE SCALE GENOMIC DNA]</scope>
    <source>
        <strain evidence="3">DSM 105040</strain>
    </source>
</reference>
<dbReference type="Gene3D" id="3.40.50.80">
    <property type="entry name" value="Nucleotide-binding domain of ferredoxin-NADP reductase (FNR) module"/>
    <property type="match status" value="1"/>
</dbReference>
<dbReference type="InterPro" id="IPR008333">
    <property type="entry name" value="Cbr1-like_FAD-bd_dom"/>
</dbReference>
<dbReference type="Pfam" id="PF00111">
    <property type="entry name" value="Fer2"/>
    <property type="match status" value="1"/>
</dbReference>
<dbReference type="InterPro" id="IPR050415">
    <property type="entry name" value="MRET"/>
</dbReference>
<dbReference type="PROSITE" id="PS51085">
    <property type="entry name" value="2FE2S_FER_2"/>
    <property type="match status" value="1"/>
</dbReference>
<dbReference type="SUPFAM" id="SSF63380">
    <property type="entry name" value="Riboflavin synthase domain-like"/>
    <property type="match status" value="1"/>
</dbReference>
<dbReference type="PROSITE" id="PS51384">
    <property type="entry name" value="FAD_FR"/>
    <property type="match status" value="1"/>
</dbReference>
<dbReference type="CDD" id="cd00207">
    <property type="entry name" value="fer2"/>
    <property type="match status" value="1"/>
</dbReference>
<dbReference type="EC" id="1.14.13.82" evidence="3"/>
<comment type="caution">
    <text evidence="3">The sequence shown here is derived from an EMBL/GenBank/DDBJ whole genome shotgun (WGS) entry which is preliminary data.</text>
</comment>
<name>A0A840CA57_9RHOB</name>
<dbReference type="GO" id="GO:0051537">
    <property type="term" value="F:2 iron, 2 sulfur cluster binding"/>
    <property type="evidence" value="ECO:0007669"/>
    <property type="project" value="InterPro"/>
</dbReference>
<dbReference type="EMBL" id="JACIEQ010000003">
    <property type="protein sequence ID" value="MBB4022934.1"/>
    <property type="molecule type" value="Genomic_DNA"/>
</dbReference>
<dbReference type="InterPro" id="IPR017938">
    <property type="entry name" value="Riboflavin_synthase-like_b-brl"/>
</dbReference>